<evidence type="ECO:0000256" key="1">
    <source>
        <dbReference type="SAM" id="Coils"/>
    </source>
</evidence>
<proteinExistence type="predicted"/>
<protein>
    <submittedName>
        <fullName evidence="2">Uncharacterized protein</fullName>
    </submittedName>
</protein>
<dbReference type="EMBL" id="QJKJ01000972">
    <property type="protein sequence ID" value="RDY09780.1"/>
    <property type="molecule type" value="Genomic_DNA"/>
</dbReference>
<name>A0A371I407_MUCPR</name>
<keyword evidence="3" id="KW-1185">Reference proteome</keyword>
<keyword evidence="1" id="KW-0175">Coiled coil</keyword>
<gene>
    <name evidence="2" type="ORF">CR513_05822</name>
</gene>
<sequence>MTDTTSKYEDGEEKFSKLSKEFESLKKKENDILKKENEKLKEEQTQDLSKVNTSKVNKQLQKEVIDLRQSLGKFVNGQENLKSCLNTTNIYMTNLDLGFDKKKEIKREKSNFHCFNYRNFGHMSYDCKERPK</sequence>
<comment type="caution">
    <text evidence="2">The sequence shown here is derived from an EMBL/GenBank/DDBJ whole genome shotgun (WGS) entry which is preliminary data.</text>
</comment>
<evidence type="ECO:0000313" key="3">
    <source>
        <dbReference type="Proteomes" id="UP000257109"/>
    </source>
</evidence>
<reference evidence="2" key="1">
    <citation type="submission" date="2018-05" db="EMBL/GenBank/DDBJ databases">
        <title>Draft genome of Mucuna pruriens seed.</title>
        <authorList>
            <person name="Nnadi N.E."/>
            <person name="Vos R."/>
            <person name="Hasami M.H."/>
            <person name="Devisetty U.K."/>
            <person name="Aguiy J.C."/>
        </authorList>
    </citation>
    <scope>NUCLEOTIDE SEQUENCE [LARGE SCALE GENOMIC DNA]</scope>
    <source>
        <strain evidence="2">JCA_2017</strain>
    </source>
</reference>
<dbReference type="Proteomes" id="UP000257109">
    <property type="component" value="Unassembled WGS sequence"/>
</dbReference>
<dbReference type="AlphaFoldDB" id="A0A371I407"/>
<evidence type="ECO:0000313" key="2">
    <source>
        <dbReference type="EMBL" id="RDY09780.1"/>
    </source>
</evidence>
<feature type="non-terminal residue" evidence="2">
    <location>
        <position position="1"/>
    </location>
</feature>
<organism evidence="2 3">
    <name type="scientific">Mucuna pruriens</name>
    <name type="common">Velvet bean</name>
    <name type="synonym">Dolichos pruriens</name>
    <dbReference type="NCBI Taxonomy" id="157652"/>
    <lineage>
        <taxon>Eukaryota</taxon>
        <taxon>Viridiplantae</taxon>
        <taxon>Streptophyta</taxon>
        <taxon>Embryophyta</taxon>
        <taxon>Tracheophyta</taxon>
        <taxon>Spermatophyta</taxon>
        <taxon>Magnoliopsida</taxon>
        <taxon>eudicotyledons</taxon>
        <taxon>Gunneridae</taxon>
        <taxon>Pentapetalae</taxon>
        <taxon>rosids</taxon>
        <taxon>fabids</taxon>
        <taxon>Fabales</taxon>
        <taxon>Fabaceae</taxon>
        <taxon>Papilionoideae</taxon>
        <taxon>50 kb inversion clade</taxon>
        <taxon>NPAAA clade</taxon>
        <taxon>indigoferoid/millettioid clade</taxon>
        <taxon>Phaseoleae</taxon>
        <taxon>Mucuna</taxon>
    </lineage>
</organism>
<accession>A0A371I407</accession>
<feature type="coiled-coil region" evidence="1">
    <location>
        <begin position="8"/>
        <end position="46"/>
    </location>
</feature>